<organism evidence="1 2">
    <name type="scientific">Nephila pilipes</name>
    <name type="common">Giant wood spider</name>
    <name type="synonym">Nephila maculata</name>
    <dbReference type="NCBI Taxonomy" id="299642"/>
    <lineage>
        <taxon>Eukaryota</taxon>
        <taxon>Metazoa</taxon>
        <taxon>Ecdysozoa</taxon>
        <taxon>Arthropoda</taxon>
        <taxon>Chelicerata</taxon>
        <taxon>Arachnida</taxon>
        <taxon>Araneae</taxon>
        <taxon>Araneomorphae</taxon>
        <taxon>Entelegynae</taxon>
        <taxon>Araneoidea</taxon>
        <taxon>Nephilidae</taxon>
        <taxon>Nephila</taxon>
    </lineage>
</organism>
<dbReference type="AlphaFoldDB" id="A0A8X6PSF6"/>
<dbReference type="EMBL" id="BMAW01073092">
    <property type="protein sequence ID" value="GFT86303.1"/>
    <property type="molecule type" value="Genomic_DNA"/>
</dbReference>
<evidence type="ECO:0000313" key="2">
    <source>
        <dbReference type="Proteomes" id="UP000887013"/>
    </source>
</evidence>
<proteinExistence type="predicted"/>
<dbReference type="Proteomes" id="UP000887013">
    <property type="component" value="Unassembled WGS sequence"/>
</dbReference>
<gene>
    <name evidence="1" type="ORF">NPIL_495781</name>
</gene>
<protein>
    <submittedName>
        <fullName evidence="1">Uncharacterized protein</fullName>
    </submittedName>
</protein>
<comment type="caution">
    <text evidence="1">The sequence shown here is derived from an EMBL/GenBank/DDBJ whole genome shotgun (WGS) entry which is preliminary data.</text>
</comment>
<accession>A0A8X6PSF6</accession>
<evidence type="ECO:0000313" key="1">
    <source>
        <dbReference type="EMBL" id="GFT86303.1"/>
    </source>
</evidence>
<name>A0A8X6PSF6_NEPPI</name>
<sequence length="108" mass="12451">MDFSSAYESEENSKISYPLDLLKITYLNGFSNSEEILDAFRNLRAYEVKITATNAEEKAKYAHFLRELMEKPARRYEQVIYVVGESKVRCADSVAQEYFISLGLENSC</sequence>
<reference evidence="1" key="1">
    <citation type="submission" date="2020-08" db="EMBL/GenBank/DDBJ databases">
        <title>Multicomponent nature underlies the extraordinary mechanical properties of spider dragline silk.</title>
        <authorList>
            <person name="Kono N."/>
            <person name="Nakamura H."/>
            <person name="Mori M."/>
            <person name="Yoshida Y."/>
            <person name="Ohtoshi R."/>
            <person name="Malay A.D."/>
            <person name="Moran D.A.P."/>
            <person name="Tomita M."/>
            <person name="Numata K."/>
            <person name="Arakawa K."/>
        </authorList>
    </citation>
    <scope>NUCLEOTIDE SEQUENCE</scope>
</reference>
<keyword evidence="2" id="KW-1185">Reference proteome</keyword>